<dbReference type="EC" id="2.3.2.36" evidence="17"/>
<dbReference type="InterPro" id="IPR006845">
    <property type="entry name" value="Pex_N"/>
</dbReference>
<evidence type="ECO:0000256" key="1">
    <source>
        <dbReference type="ARBA" id="ARBA00004585"/>
    </source>
</evidence>
<protein>
    <recommendedName>
        <fullName evidence="17">RING-type E3 ubiquitin transferase (cysteine targeting)</fullName>
        <ecNumber evidence="17">2.3.2.36</ecNumber>
    </recommendedName>
    <alternativeName>
        <fullName evidence="15">Peroxin-2</fullName>
    </alternativeName>
</protein>
<evidence type="ECO:0000256" key="17">
    <source>
        <dbReference type="ARBA" id="ARBA00034523"/>
    </source>
</evidence>
<dbReference type="AlphaFoldDB" id="A0AAX4JXT9"/>
<evidence type="ECO:0000313" key="21">
    <source>
        <dbReference type="Proteomes" id="UP001355207"/>
    </source>
</evidence>
<keyword evidence="13" id="KW-0472">Membrane</keyword>
<gene>
    <name evidence="20" type="ORF">L201_004277</name>
</gene>
<feature type="domain" description="Pex N-terminal" evidence="19">
    <location>
        <begin position="39"/>
        <end position="229"/>
    </location>
</feature>
<keyword evidence="8" id="KW-0863">Zinc-finger</keyword>
<dbReference type="RefSeq" id="XP_066076118.1">
    <property type="nucleotide sequence ID" value="XM_066220021.1"/>
</dbReference>
<evidence type="ECO:0000256" key="14">
    <source>
        <dbReference type="ARBA" id="ARBA00023140"/>
    </source>
</evidence>
<evidence type="ECO:0000259" key="19">
    <source>
        <dbReference type="Pfam" id="PF04757"/>
    </source>
</evidence>
<evidence type="ECO:0000256" key="9">
    <source>
        <dbReference type="ARBA" id="ARBA00022786"/>
    </source>
</evidence>
<accession>A0AAX4JXT9</accession>
<comment type="subcellular location">
    <subcellularLocation>
        <location evidence="1">Peroxisome membrane</location>
        <topology evidence="1">Multi-pass membrane protein</topology>
    </subcellularLocation>
</comment>
<feature type="region of interest" description="Disordered" evidence="18">
    <location>
        <begin position="373"/>
        <end position="409"/>
    </location>
</feature>
<evidence type="ECO:0000256" key="18">
    <source>
        <dbReference type="SAM" id="MobiDB-lite"/>
    </source>
</evidence>
<dbReference type="EMBL" id="CP144102">
    <property type="protein sequence ID" value="WWC89355.1"/>
    <property type="molecule type" value="Genomic_DNA"/>
</dbReference>
<evidence type="ECO:0000256" key="5">
    <source>
        <dbReference type="ARBA" id="ARBA00022679"/>
    </source>
</evidence>
<keyword evidence="11" id="KW-0653">Protein transport</keyword>
<evidence type="ECO:0000256" key="8">
    <source>
        <dbReference type="ARBA" id="ARBA00022771"/>
    </source>
</evidence>
<sequence length="434" mass="49685">MSQPERTIYPGESPSESSSSALNMLRAPRVNQLDSEDLDSALVSMLSDNLTKSLDNLKASFANGFKPELELVIKLIFFKCGIWSNIRASPGSKLQNLKLISSKTNSPTKRILLLYLILHPPIFPNYIITRLREYSLSNQWSDLPNHDYRKTLWKLLNKLDNISRIWELLGWLGFLWDGKYPSLLMRMLRLRLVPSQPHLTKLVSYEFMNRQLVWGAFTEFLMFSVPLIPPLPISLNPRKYFNQFKSIISPPSIIDYTSIPLSSSLPTKDETVYEHKGIYSKLSKEICPICYSRNSNLPVPLSSTGQGQDLTLPPIQGAQNTNFGHRINNKTEEEEENKVFIPTQTDCLGNCKWCYYCIGEELFKHHERIKSLPKKKHKSKLKNDNNGKSKGGTGDQKDSVQEEDEQEDKWECLRCGDQVSRAWRVGADEEATPI</sequence>
<organism evidence="20 21">
    <name type="scientific">Kwoniella dendrophila CBS 6074</name>
    <dbReference type="NCBI Taxonomy" id="1295534"/>
    <lineage>
        <taxon>Eukaryota</taxon>
        <taxon>Fungi</taxon>
        <taxon>Dikarya</taxon>
        <taxon>Basidiomycota</taxon>
        <taxon>Agaricomycotina</taxon>
        <taxon>Tremellomycetes</taxon>
        <taxon>Tremellales</taxon>
        <taxon>Cryptococcaceae</taxon>
        <taxon>Kwoniella</taxon>
    </lineage>
</organism>
<evidence type="ECO:0000256" key="15">
    <source>
        <dbReference type="ARBA" id="ARBA00032511"/>
    </source>
</evidence>
<feature type="region of interest" description="Disordered" evidence="18">
    <location>
        <begin position="1"/>
        <end position="21"/>
    </location>
</feature>
<keyword evidence="12" id="KW-1133">Transmembrane helix</keyword>
<dbReference type="PANTHER" id="PTHR48178:SF1">
    <property type="entry name" value="PEROXISOME BIOGENESIS FACTOR 2"/>
    <property type="match status" value="1"/>
</dbReference>
<dbReference type="Pfam" id="PF04757">
    <property type="entry name" value="Pex2_Pex12"/>
    <property type="match status" value="1"/>
</dbReference>
<proteinExistence type="inferred from homology"/>
<keyword evidence="6" id="KW-0812">Transmembrane</keyword>
<reference evidence="20 21" key="1">
    <citation type="submission" date="2024-01" db="EMBL/GenBank/DDBJ databases">
        <title>Comparative genomics of Cryptococcus and Kwoniella reveals pathogenesis evolution and contrasting modes of karyotype evolution via chromosome fusion or intercentromeric recombination.</title>
        <authorList>
            <person name="Coelho M.A."/>
            <person name="David-Palma M."/>
            <person name="Shea T."/>
            <person name="Bowers K."/>
            <person name="McGinley-Smith S."/>
            <person name="Mohammad A.W."/>
            <person name="Gnirke A."/>
            <person name="Yurkov A.M."/>
            <person name="Nowrousian M."/>
            <person name="Sun S."/>
            <person name="Cuomo C.A."/>
            <person name="Heitman J."/>
        </authorList>
    </citation>
    <scope>NUCLEOTIDE SEQUENCE [LARGE SCALE GENOMIC DNA]</scope>
    <source>
        <strain evidence="20 21">CBS 6074</strain>
    </source>
</reference>
<keyword evidence="14" id="KW-0576">Peroxisome</keyword>
<evidence type="ECO:0000256" key="11">
    <source>
        <dbReference type="ARBA" id="ARBA00022927"/>
    </source>
</evidence>
<evidence type="ECO:0000256" key="7">
    <source>
        <dbReference type="ARBA" id="ARBA00022723"/>
    </source>
</evidence>
<keyword evidence="10" id="KW-0862">Zinc</keyword>
<evidence type="ECO:0000256" key="13">
    <source>
        <dbReference type="ARBA" id="ARBA00023136"/>
    </source>
</evidence>
<keyword evidence="4" id="KW-0813">Transport</keyword>
<keyword evidence="5" id="KW-0808">Transferase</keyword>
<evidence type="ECO:0000256" key="3">
    <source>
        <dbReference type="ARBA" id="ARBA00008704"/>
    </source>
</evidence>
<name>A0AAX4JXT9_9TREE</name>
<evidence type="ECO:0000256" key="10">
    <source>
        <dbReference type="ARBA" id="ARBA00022833"/>
    </source>
</evidence>
<dbReference type="GeneID" id="91094947"/>
<dbReference type="GO" id="GO:0008270">
    <property type="term" value="F:zinc ion binding"/>
    <property type="evidence" value="ECO:0007669"/>
    <property type="project" value="UniProtKB-KW"/>
</dbReference>
<comment type="pathway">
    <text evidence="2">Protein modification; protein ubiquitination.</text>
</comment>
<dbReference type="InterPro" id="IPR025654">
    <property type="entry name" value="PEX2/10"/>
</dbReference>
<evidence type="ECO:0000313" key="20">
    <source>
        <dbReference type="EMBL" id="WWC89355.1"/>
    </source>
</evidence>
<dbReference type="GO" id="GO:0005778">
    <property type="term" value="C:peroxisomal membrane"/>
    <property type="evidence" value="ECO:0007669"/>
    <property type="project" value="UniProtKB-SubCell"/>
</dbReference>
<comment type="catalytic activity">
    <reaction evidence="16">
        <text>[E2 ubiquitin-conjugating enzyme]-S-ubiquitinyl-L-cysteine + [acceptor protein]-L-cysteine = [E2 ubiquitin-conjugating enzyme]-L-cysteine + [acceptor protein]-S-ubiquitinyl-L-cysteine.</text>
        <dbReference type="EC" id="2.3.2.36"/>
    </reaction>
</comment>
<evidence type="ECO:0000256" key="6">
    <source>
        <dbReference type="ARBA" id="ARBA00022692"/>
    </source>
</evidence>
<keyword evidence="9" id="KW-0833">Ubl conjugation pathway</keyword>
<keyword evidence="7" id="KW-0479">Metal-binding</keyword>
<comment type="similarity">
    <text evidence="3">Belongs to the pex2/pex10/pex12 family.</text>
</comment>
<evidence type="ECO:0000256" key="12">
    <source>
        <dbReference type="ARBA" id="ARBA00022989"/>
    </source>
</evidence>
<dbReference type="GO" id="GO:0061630">
    <property type="term" value="F:ubiquitin protein ligase activity"/>
    <property type="evidence" value="ECO:0007669"/>
    <property type="project" value="UniProtKB-EC"/>
</dbReference>
<dbReference type="Proteomes" id="UP001355207">
    <property type="component" value="Chromosome 5"/>
</dbReference>
<dbReference type="GO" id="GO:0016567">
    <property type="term" value="P:protein ubiquitination"/>
    <property type="evidence" value="ECO:0007669"/>
    <property type="project" value="UniProtKB-ARBA"/>
</dbReference>
<dbReference type="GO" id="GO:0016562">
    <property type="term" value="P:protein import into peroxisome matrix, receptor recycling"/>
    <property type="evidence" value="ECO:0007669"/>
    <property type="project" value="UniProtKB-ARBA"/>
</dbReference>
<evidence type="ECO:0000256" key="16">
    <source>
        <dbReference type="ARBA" id="ARBA00034438"/>
    </source>
</evidence>
<evidence type="ECO:0000256" key="2">
    <source>
        <dbReference type="ARBA" id="ARBA00004906"/>
    </source>
</evidence>
<keyword evidence="21" id="KW-1185">Reference proteome</keyword>
<dbReference type="PANTHER" id="PTHR48178">
    <property type="entry name" value="PEROXISOME BIOGENESIS FACTOR 2"/>
    <property type="match status" value="1"/>
</dbReference>
<evidence type="ECO:0000256" key="4">
    <source>
        <dbReference type="ARBA" id="ARBA00022448"/>
    </source>
</evidence>